<evidence type="ECO:0000313" key="2">
    <source>
        <dbReference type="Proteomes" id="UP000780801"/>
    </source>
</evidence>
<proteinExistence type="predicted"/>
<dbReference type="Proteomes" id="UP000780801">
    <property type="component" value="Unassembled WGS sequence"/>
</dbReference>
<protein>
    <submittedName>
        <fullName evidence="1">Uncharacterized protein</fullName>
    </submittedName>
</protein>
<organism evidence="1 2">
    <name type="scientific">Lunasporangiospora selenospora</name>
    <dbReference type="NCBI Taxonomy" id="979761"/>
    <lineage>
        <taxon>Eukaryota</taxon>
        <taxon>Fungi</taxon>
        <taxon>Fungi incertae sedis</taxon>
        <taxon>Mucoromycota</taxon>
        <taxon>Mortierellomycotina</taxon>
        <taxon>Mortierellomycetes</taxon>
        <taxon>Mortierellales</taxon>
        <taxon>Mortierellaceae</taxon>
        <taxon>Lunasporangiospora</taxon>
    </lineage>
</organism>
<reference evidence="1" key="1">
    <citation type="journal article" date="2020" name="Fungal Divers.">
        <title>Resolving the Mortierellaceae phylogeny through synthesis of multi-gene phylogenetics and phylogenomics.</title>
        <authorList>
            <person name="Vandepol N."/>
            <person name="Liber J."/>
            <person name="Desiro A."/>
            <person name="Na H."/>
            <person name="Kennedy M."/>
            <person name="Barry K."/>
            <person name="Grigoriev I.V."/>
            <person name="Miller A.N."/>
            <person name="O'Donnell K."/>
            <person name="Stajich J.E."/>
            <person name="Bonito G."/>
        </authorList>
    </citation>
    <scope>NUCLEOTIDE SEQUENCE</scope>
    <source>
        <strain evidence="1">KOD1015</strain>
    </source>
</reference>
<dbReference type="OrthoDB" id="1684102at2759"/>
<sequence length="248" mass="28045">MFFSIWTNQYPYQLSNYLIPLDQSFGWSTQSSVDPWAVLYRNMLEGAGRLYDALSANAEVSEKDYFVRTEELPAMKERYTSIDPYPNPKEVVFKKDITKIDELNQKFYDLNYPSVAFIQAGAFIHAVDDNPDTCWNSYHAPKVGDHFGLQFVTPTAVKSIVLHSLKVSLKDMSSKISVHVSDRAGSEWTLCRHSLKSTSDHKVQLDVNCRPTGSTSSNGLFHQVKVQFDAELEKAIEVCGIEVGDMVL</sequence>
<gene>
    <name evidence="1" type="ORF">BGW38_008478</name>
</gene>
<dbReference type="InterPro" id="IPR008979">
    <property type="entry name" value="Galactose-bd-like_sf"/>
</dbReference>
<comment type="caution">
    <text evidence="1">The sequence shown here is derived from an EMBL/GenBank/DDBJ whole genome shotgun (WGS) entry which is preliminary data.</text>
</comment>
<evidence type="ECO:0000313" key="1">
    <source>
        <dbReference type="EMBL" id="KAF9572895.1"/>
    </source>
</evidence>
<keyword evidence="2" id="KW-1185">Reference proteome</keyword>
<dbReference type="AlphaFoldDB" id="A0A9P6FL63"/>
<dbReference type="EMBL" id="JAABOA010005852">
    <property type="protein sequence ID" value="KAF9572895.1"/>
    <property type="molecule type" value="Genomic_DNA"/>
</dbReference>
<name>A0A9P6FL63_9FUNG</name>
<accession>A0A9P6FL63</accession>
<dbReference type="SUPFAM" id="SSF49785">
    <property type="entry name" value="Galactose-binding domain-like"/>
    <property type="match status" value="1"/>
</dbReference>